<dbReference type="InterPro" id="IPR010982">
    <property type="entry name" value="Lambda_DNA-bd_dom_sf"/>
</dbReference>
<feature type="domain" description="HTH cro/C1-type" evidence="1">
    <location>
        <begin position="11"/>
        <end position="65"/>
    </location>
</feature>
<dbReference type="STRING" id="864069.MicloDRAFT_00000220"/>
<dbReference type="HOGENOM" id="CLU_1370950_0_0_5"/>
<dbReference type="GO" id="GO:0003677">
    <property type="term" value="F:DNA binding"/>
    <property type="evidence" value="ECO:0007669"/>
    <property type="project" value="InterPro"/>
</dbReference>
<accession>I4Z493</accession>
<dbReference type="InterPro" id="IPR001387">
    <property type="entry name" value="Cro/C1-type_HTH"/>
</dbReference>
<dbReference type="PATRIC" id="fig|864069.3.peg.23"/>
<dbReference type="eggNOG" id="COG3620">
    <property type="taxonomic scope" value="Bacteria"/>
</dbReference>
<evidence type="ECO:0000313" key="3">
    <source>
        <dbReference type="Proteomes" id="UP000003947"/>
    </source>
</evidence>
<protein>
    <submittedName>
        <fullName evidence="2">Putative transcriptional regulator with C-terminal CBS domains</fullName>
    </submittedName>
</protein>
<gene>
    <name evidence="2" type="ORF">MicloDRAFT_00000220</name>
</gene>
<dbReference type="EMBL" id="JH660633">
    <property type="protein sequence ID" value="EIM31035.1"/>
    <property type="molecule type" value="Genomic_DNA"/>
</dbReference>
<dbReference type="Gene3D" id="1.10.260.40">
    <property type="entry name" value="lambda repressor-like DNA-binding domains"/>
    <property type="match status" value="1"/>
</dbReference>
<evidence type="ECO:0000259" key="1">
    <source>
        <dbReference type="PROSITE" id="PS50943"/>
    </source>
</evidence>
<reference evidence="2 3" key="1">
    <citation type="submission" date="2012-02" db="EMBL/GenBank/DDBJ databases">
        <title>Improved High-Quality Draft sequence of Microvirga sp. WSM3557.</title>
        <authorList>
            <consortium name="US DOE Joint Genome Institute"/>
            <person name="Lucas S."/>
            <person name="Han J."/>
            <person name="Lapidus A."/>
            <person name="Cheng J.-F."/>
            <person name="Goodwin L."/>
            <person name="Pitluck S."/>
            <person name="Peters L."/>
            <person name="Zhang X."/>
            <person name="Detter J.C."/>
            <person name="Han C."/>
            <person name="Tapia R."/>
            <person name="Land M."/>
            <person name="Hauser L."/>
            <person name="Kyrpides N."/>
            <person name="Ivanova N."/>
            <person name="Pagani I."/>
            <person name="Brau L."/>
            <person name="Yates R."/>
            <person name="O'Hara G."/>
            <person name="Rui T."/>
            <person name="Howieson J."/>
            <person name="Reeve W."/>
            <person name="Woyke T."/>
        </authorList>
    </citation>
    <scope>NUCLEOTIDE SEQUENCE [LARGE SCALE GENOMIC DNA]</scope>
    <source>
        <strain evidence="2 3">WSM3557</strain>
    </source>
</reference>
<dbReference type="Pfam" id="PF01381">
    <property type="entry name" value="HTH_3"/>
    <property type="match status" value="1"/>
</dbReference>
<dbReference type="CDD" id="cd00093">
    <property type="entry name" value="HTH_XRE"/>
    <property type="match status" value="1"/>
</dbReference>
<dbReference type="AlphaFoldDB" id="I4Z493"/>
<dbReference type="SMART" id="SM00530">
    <property type="entry name" value="HTH_XRE"/>
    <property type="match status" value="1"/>
</dbReference>
<evidence type="ECO:0000313" key="2">
    <source>
        <dbReference type="EMBL" id="EIM31035.1"/>
    </source>
</evidence>
<organism evidence="2 3">
    <name type="scientific">Microvirga lotononidis</name>
    <dbReference type="NCBI Taxonomy" id="864069"/>
    <lineage>
        <taxon>Bacteria</taxon>
        <taxon>Pseudomonadati</taxon>
        <taxon>Pseudomonadota</taxon>
        <taxon>Alphaproteobacteria</taxon>
        <taxon>Hyphomicrobiales</taxon>
        <taxon>Methylobacteriaceae</taxon>
        <taxon>Microvirga</taxon>
    </lineage>
</organism>
<dbReference type="SUPFAM" id="SSF47413">
    <property type="entry name" value="lambda repressor-like DNA-binding domains"/>
    <property type="match status" value="1"/>
</dbReference>
<dbReference type="Proteomes" id="UP000003947">
    <property type="component" value="Unassembled WGS sequence"/>
</dbReference>
<dbReference type="PROSITE" id="PS50943">
    <property type="entry name" value="HTH_CROC1"/>
    <property type="match status" value="1"/>
</dbReference>
<proteinExistence type="predicted"/>
<sequence>MPAVGEIARALKDARANKGLSQATLGGLVGLPQSHISKIESGAVDLQLSSLIELARVLDLDVRLVPRKALPAVDSVVRTTAPSAEAEQQARLHNNLRRIAEASGELSRLHLLPDAERLADAANLLQKVTIPREEIARVQKAVEQLKPLQHLPIHTKNYEALARQLQDPGLQSAIRSAAQALRSVRNHIAHSPAAVKPAVRPAYALDEEDDDA</sequence>
<dbReference type="RefSeq" id="WP_009488340.1">
    <property type="nucleotide sequence ID" value="NZ_CP141049.1"/>
</dbReference>
<name>I4Z493_9HYPH</name>
<keyword evidence="3" id="KW-1185">Reference proteome</keyword>